<dbReference type="RefSeq" id="WP_074257337.1">
    <property type="nucleotide sequence ID" value="NZ_FSRL01000001.1"/>
</dbReference>
<sequence>MTAREEVLVRLDVSRETCQRLDTYAALLAKWNKAINLVAPATLPDLWRRHFLDSAQVLQHGPTSGLWLDIGTGGGFPGLVCAILAADSRPELTFEFVESDQRKCTFLATVLRETGITASIHSARVEALEPRRAQALSARALAPLTALLDHAERHLARGGIALFLKGAQHDAELAKALEKWAFDVQKHPSETDPTGALLTIGNITRV</sequence>
<dbReference type="PANTHER" id="PTHR31760">
    <property type="entry name" value="S-ADENOSYL-L-METHIONINE-DEPENDENT METHYLTRANSFERASES SUPERFAMILY PROTEIN"/>
    <property type="match status" value="1"/>
</dbReference>
<dbReference type="PANTHER" id="PTHR31760:SF0">
    <property type="entry name" value="S-ADENOSYL-L-METHIONINE-DEPENDENT METHYLTRANSFERASES SUPERFAMILY PROTEIN"/>
    <property type="match status" value="1"/>
</dbReference>
<dbReference type="STRING" id="1217970.SAMN05444002_3435"/>
<dbReference type="Proteomes" id="UP000184932">
    <property type="component" value="Unassembled WGS sequence"/>
</dbReference>
<reference evidence="8" key="1">
    <citation type="submission" date="2016-11" db="EMBL/GenBank/DDBJ databases">
        <authorList>
            <person name="Varghese N."/>
            <person name="Submissions S."/>
        </authorList>
    </citation>
    <scope>NUCLEOTIDE SEQUENCE [LARGE SCALE GENOMIC DNA]</scope>
    <source>
        <strain evidence="8">DSM 29440</strain>
    </source>
</reference>
<evidence type="ECO:0000256" key="5">
    <source>
        <dbReference type="ARBA" id="ARBA00022691"/>
    </source>
</evidence>
<comment type="caution">
    <text evidence="6">Lacks conserved residue(s) required for the propagation of feature annotation.</text>
</comment>
<evidence type="ECO:0000256" key="3">
    <source>
        <dbReference type="ARBA" id="ARBA00022603"/>
    </source>
</evidence>
<comment type="subcellular location">
    <subcellularLocation>
        <location evidence="6">Cytoplasm</location>
    </subcellularLocation>
</comment>
<keyword evidence="8" id="KW-1185">Reference proteome</keyword>
<evidence type="ECO:0000256" key="1">
    <source>
        <dbReference type="ARBA" id="ARBA00022490"/>
    </source>
</evidence>
<evidence type="ECO:0000256" key="6">
    <source>
        <dbReference type="HAMAP-Rule" id="MF_00074"/>
    </source>
</evidence>
<dbReference type="Pfam" id="PF02527">
    <property type="entry name" value="GidB"/>
    <property type="match status" value="1"/>
</dbReference>
<keyword evidence="1 6" id="KW-0963">Cytoplasm</keyword>
<keyword evidence="2 6" id="KW-0698">rRNA processing</keyword>
<dbReference type="Gene3D" id="3.40.50.150">
    <property type="entry name" value="Vaccinia Virus protein VP39"/>
    <property type="match status" value="1"/>
</dbReference>
<dbReference type="InterPro" id="IPR003682">
    <property type="entry name" value="rRNA_ssu_MeTfrase_G"/>
</dbReference>
<evidence type="ECO:0000313" key="7">
    <source>
        <dbReference type="EMBL" id="SIO19937.1"/>
    </source>
</evidence>
<accession>A0A1N6HJM5</accession>
<dbReference type="PIRSF" id="PIRSF003078">
    <property type="entry name" value="GidB"/>
    <property type="match status" value="1"/>
</dbReference>
<evidence type="ECO:0000256" key="4">
    <source>
        <dbReference type="ARBA" id="ARBA00022679"/>
    </source>
</evidence>
<keyword evidence="3 6" id="KW-0489">Methyltransferase</keyword>
<feature type="binding site" evidence="6">
    <location>
        <position position="139"/>
    </location>
    <ligand>
        <name>S-adenosyl-L-methionine</name>
        <dbReference type="ChEBI" id="CHEBI:59789"/>
    </ligand>
</feature>
<organism evidence="7 8">
    <name type="scientific">Vannielia litorea</name>
    <dbReference type="NCBI Taxonomy" id="1217970"/>
    <lineage>
        <taxon>Bacteria</taxon>
        <taxon>Pseudomonadati</taxon>
        <taxon>Pseudomonadota</taxon>
        <taxon>Alphaproteobacteria</taxon>
        <taxon>Rhodobacterales</taxon>
        <taxon>Paracoccaceae</taxon>
        <taxon>Vannielia</taxon>
    </lineage>
</organism>
<comment type="similarity">
    <text evidence="6">Belongs to the methyltransferase superfamily. RNA methyltransferase RsmG family.</text>
</comment>
<comment type="catalytic activity">
    <reaction evidence="6">
        <text>guanosine(527) in 16S rRNA + S-adenosyl-L-methionine = N(7)-methylguanosine(527) in 16S rRNA + S-adenosyl-L-homocysteine</text>
        <dbReference type="Rhea" id="RHEA:42732"/>
        <dbReference type="Rhea" id="RHEA-COMP:10209"/>
        <dbReference type="Rhea" id="RHEA-COMP:10210"/>
        <dbReference type="ChEBI" id="CHEBI:57856"/>
        <dbReference type="ChEBI" id="CHEBI:59789"/>
        <dbReference type="ChEBI" id="CHEBI:74269"/>
        <dbReference type="ChEBI" id="CHEBI:74480"/>
        <dbReference type="EC" id="2.1.1.170"/>
    </reaction>
</comment>
<gene>
    <name evidence="6" type="primary">rsmG</name>
    <name evidence="7" type="ORF">SAMN05444002_3435</name>
</gene>
<dbReference type="NCBIfam" id="TIGR00138">
    <property type="entry name" value="rsmG_gidB"/>
    <property type="match status" value="1"/>
</dbReference>
<dbReference type="AlphaFoldDB" id="A0A1N6HJM5"/>
<evidence type="ECO:0000313" key="8">
    <source>
        <dbReference type="Proteomes" id="UP000184932"/>
    </source>
</evidence>
<feature type="binding site" evidence="6">
    <location>
        <position position="71"/>
    </location>
    <ligand>
        <name>S-adenosyl-L-methionine</name>
        <dbReference type="ChEBI" id="CHEBI:59789"/>
    </ligand>
</feature>
<dbReference type="SUPFAM" id="SSF53335">
    <property type="entry name" value="S-adenosyl-L-methionine-dependent methyltransferases"/>
    <property type="match status" value="1"/>
</dbReference>
<proteinExistence type="inferred from homology"/>
<dbReference type="EMBL" id="FSRL01000001">
    <property type="protein sequence ID" value="SIO19937.1"/>
    <property type="molecule type" value="Genomic_DNA"/>
</dbReference>
<dbReference type="EC" id="2.1.1.170" evidence="6"/>
<feature type="binding site" evidence="6">
    <location>
        <position position="76"/>
    </location>
    <ligand>
        <name>S-adenosyl-L-methionine</name>
        <dbReference type="ChEBI" id="CHEBI:59789"/>
    </ligand>
</feature>
<keyword evidence="4 6" id="KW-0808">Transferase</keyword>
<dbReference type="GO" id="GO:0070043">
    <property type="term" value="F:rRNA (guanine-N7-)-methyltransferase activity"/>
    <property type="evidence" value="ECO:0007669"/>
    <property type="project" value="UniProtKB-UniRule"/>
</dbReference>
<evidence type="ECO:0000256" key="2">
    <source>
        <dbReference type="ARBA" id="ARBA00022552"/>
    </source>
</evidence>
<dbReference type="OrthoDB" id="9808773at2"/>
<protein>
    <recommendedName>
        <fullName evidence="6">Ribosomal RNA small subunit methyltransferase G</fullName>
        <ecNumber evidence="6">2.1.1.170</ecNumber>
    </recommendedName>
    <alternativeName>
        <fullName evidence="6">16S rRNA 7-methylguanosine methyltransferase</fullName>
        <shortName evidence="6">16S rRNA m7G methyltransferase</shortName>
    </alternativeName>
</protein>
<dbReference type="GO" id="GO:0005829">
    <property type="term" value="C:cytosol"/>
    <property type="evidence" value="ECO:0007669"/>
    <property type="project" value="TreeGrafter"/>
</dbReference>
<name>A0A1N6HJM5_9RHOB</name>
<keyword evidence="5 6" id="KW-0949">S-adenosyl-L-methionine</keyword>
<dbReference type="HAMAP" id="MF_00074">
    <property type="entry name" value="16SrRNA_methyltr_G"/>
    <property type="match status" value="1"/>
</dbReference>
<dbReference type="InterPro" id="IPR029063">
    <property type="entry name" value="SAM-dependent_MTases_sf"/>
</dbReference>
<comment type="function">
    <text evidence="6">Specifically methylates the N7 position of guanine in position 527 of 16S rRNA.</text>
</comment>
<feature type="binding site" evidence="6">
    <location>
        <begin position="125"/>
        <end position="126"/>
    </location>
    <ligand>
        <name>S-adenosyl-L-methionine</name>
        <dbReference type="ChEBI" id="CHEBI:59789"/>
    </ligand>
</feature>